<dbReference type="Proteomes" id="UP001549106">
    <property type="component" value="Unassembled WGS sequence"/>
</dbReference>
<dbReference type="Pfam" id="PF06970">
    <property type="entry name" value="RepA_N"/>
    <property type="match status" value="1"/>
</dbReference>
<accession>A0ABV2M2M9</accession>
<dbReference type="EMBL" id="JBEPMJ010000013">
    <property type="protein sequence ID" value="MET3750708.1"/>
    <property type="molecule type" value="Genomic_DNA"/>
</dbReference>
<organism evidence="2 3">
    <name type="scientific">Blautia caecimuris</name>
    <dbReference type="NCBI Taxonomy" id="1796615"/>
    <lineage>
        <taxon>Bacteria</taxon>
        <taxon>Bacillati</taxon>
        <taxon>Bacillota</taxon>
        <taxon>Clostridia</taxon>
        <taxon>Lachnospirales</taxon>
        <taxon>Lachnospiraceae</taxon>
        <taxon>Blautia</taxon>
    </lineage>
</organism>
<evidence type="ECO:0000313" key="3">
    <source>
        <dbReference type="Proteomes" id="UP001549106"/>
    </source>
</evidence>
<name>A0ABV2M2M9_9FIRM</name>
<sequence length="122" mass="13948">MMQNDFLTPYKEDSGVPPYLPFPRFLVPMDLSNDAKVLYAMLLDRAGISRENGYIEPDGRIRLYFTLEEAKGKLHRSRQVATRAFQELERCGLILRRKQGLGRPAAITLNILPARKERDGIA</sequence>
<evidence type="ECO:0000313" key="2">
    <source>
        <dbReference type="EMBL" id="MET3750708.1"/>
    </source>
</evidence>
<comment type="caution">
    <text evidence="2">The sequence shown here is derived from an EMBL/GenBank/DDBJ whole genome shotgun (WGS) entry which is preliminary data.</text>
</comment>
<reference evidence="2 3" key="1">
    <citation type="submission" date="2024-06" db="EMBL/GenBank/DDBJ databases">
        <title>Genomic Encyclopedia of Type Strains, Phase IV (KMG-IV): sequencing the most valuable type-strain genomes for metagenomic binning, comparative biology and taxonomic classification.</title>
        <authorList>
            <person name="Goeker M."/>
        </authorList>
    </citation>
    <scope>NUCLEOTIDE SEQUENCE [LARGE SCALE GENOMIC DNA]</scope>
    <source>
        <strain evidence="2 3">DSM 29492</strain>
    </source>
</reference>
<proteinExistence type="predicted"/>
<dbReference type="RefSeq" id="WP_257464726.1">
    <property type="nucleotide sequence ID" value="NZ_JANJZT010000013.1"/>
</dbReference>
<dbReference type="InterPro" id="IPR010724">
    <property type="entry name" value="RepA_N"/>
</dbReference>
<evidence type="ECO:0000259" key="1">
    <source>
        <dbReference type="Pfam" id="PF06970"/>
    </source>
</evidence>
<gene>
    <name evidence="2" type="ORF">ABID24_001961</name>
</gene>
<keyword evidence="3" id="KW-1185">Reference proteome</keyword>
<feature type="domain" description="Replication initiator A N-terminal" evidence="1">
    <location>
        <begin position="30"/>
        <end position="88"/>
    </location>
</feature>
<protein>
    <recommendedName>
        <fullName evidence="1">Replication initiator A N-terminal domain-containing protein</fullName>
    </recommendedName>
</protein>